<dbReference type="OrthoDB" id="3863176at2"/>
<evidence type="ECO:0000313" key="3">
    <source>
        <dbReference type="EMBL" id="RKS72517.1"/>
    </source>
</evidence>
<dbReference type="PANTHER" id="PTHR46825">
    <property type="entry name" value="D-ALANYL-D-ALANINE-CARBOXYPEPTIDASE/ENDOPEPTIDASE AMPH"/>
    <property type="match status" value="1"/>
</dbReference>
<keyword evidence="4" id="KW-1185">Reference proteome</keyword>
<dbReference type="Pfam" id="PF00144">
    <property type="entry name" value="Beta-lactamase"/>
    <property type="match status" value="1"/>
</dbReference>
<organism evidence="3 4">
    <name type="scientific">Motilibacter peucedani</name>
    <dbReference type="NCBI Taxonomy" id="598650"/>
    <lineage>
        <taxon>Bacteria</taxon>
        <taxon>Bacillati</taxon>
        <taxon>Actinomycetota</taxon>
        <taxon>Actinomycetes</taxon>
        <taxon>Motilibacterales</taxon>
        <taxon>Motilibacteraceae</taxon>
        <taxon>Motilibacter</taxon>
    </lineage>
</organism>
<dbReference type="PANTHER" id="PTHR46825:SF7">
    <property type="entry name" value="D-ALANYL-D-ALANINE CARBOXYPEPTIDASE"/>
    <property type="match status" value="1"/>
</dbReference>
<dbReference type="Pfam" id="PF24491">
    <property type="entry name" value="DUF7586"/>
    <property type="match status" value="1"/>
</dbReference>
<protein>
    <submittedName>
        <fullName evidence="3">CubicO group peptidase (Beta-lactamase class C family)</fullName>
    </submittedName>
</protein>
<reference evidence="3 4" key="1">
    <citation type="submission" date="2018-10" db="EMBL/GenBank/DDBJ databases">
        <title>Genomic Encyclopedia of Archaeal and Bacterial Type Strains, Phase II (KMG-II): from individual species to whole genera.</title>
        <authorList>
            <person name="Goeker M."/>
        </authorList>
    </citation>
    <scope>NUCLEOTIDE SEQUENCE [LARGE SCALE GENOMIC DNA]</scope>
    <source>
        <strain evidence="3 4">RP-AC37</strain>
    </source>
</reference>
<comment type="caution">
    <text evidence="3">The sequence shown here is derived from an EMBL/GenBank/DDBJ whole genome shotgun (WGS) entry which is preliminary data.</text>
</comment>
<evidence type="ECO:0000259" key="1">
    <source>
        <dbReference type="Pfam" id="PF00144"/>
    </source>
</evidence>
<dbReference type="InterPro" id="IPR050491">
    <property type="entry name" value="AmpC-like"/>
</dbReference>
<proteinExistence type="predicted"/>
<name>A0A420XML6_9ACTN</name>
<dbReference type="Proteomes" id="UP000281955">
    <property type="component" value="Unassembled WGS sequence"/>
</dbReference>
<dbReference type="SUPFAM" id="SSF56601">
    <property type="entry name" value="beta-lactamase/transpeptidase-like"/>
    <property type="match status" value="1"/>
</dbReference>
<feature type="domain" description="Beta-lactamase-related" evidence="1">
    <location>
        <begin position="17"/>
        <end position="333"/>
    </location>
</feature>
<dbReference type="Gene3D" id="3.40.710.10">
    <property type="entry name" value="DD-peptidase/beta-lactamase superfamily"/>
    <property type="match status" value="1"/>
</dbReference>
<dbReference type="EMBL" id="RBWV01000013">
    <property type="protein sequence ID" value="RKS72517.1"/>
    <property type="molecule type" value="Genomic_DNA"/>
</dbReference>
<dbReference type="RefSeq" id="WP_121194326.1">
    <property type="nucleotide sequence ID" value="NZ_RBWV01000013.1"/>
</dbReference>
<gene>
    <name evidence="3" type="ORF">CLV35_2762</name>
</gene>
<dbReference type="AlphaFoldDB" id="A0A420XML6"/>
<dbReference type="InterPro" id="IPR012338">
    <property type="entry name" value="Beta-lactam/transpept-like"/>
</dbReference>
<evidence type="ECO:0000313" key="4">
    <source>
        <dbReference type="Proteomes" id="UP000281955"/>
    </source>
</evidence>
<accession>A0A420XML6</accession>
<sequence>MRPDLEARLLARAARSQRQGRLPSLAAGVVQAGELTWAAGRGTVDGTREGAVPDADTQYRIGSITKTFVAVLVMRLRDEGLLRLDDPVGRHAPGTPVGDVTVGQLLAHSAGLTSESPGQWWERTPGAGFDALASSLGQEHRVHDAGVRFHYSNVGFGILGAVVEARRGAPWVDCVRREVLEPLGMTRTSPMPEPPAATGLAVHPWADLVLPEPTPDAGAMAPAGQLWSTLRDLAAYSRVFLGLAPEVLAPETVEQMATPGVVDARPSGWSGYGLGLQVHRTATGALLVGHGGSMPGFLASFLVEREQQTASLVVANSTVGLDGSIGADLLALVAEHEPYVAPAWRPATEVAAADLEIAGPWYWGVTPLAVRLTGPDTLDLLTLQGVGRAARFRRRGEEWVGIDGYYAGEALRVVRGADGSVTSLDIATFVLTRAPYDPPELQPGGVEPPGWRTV</sequence>
<dbReference type="InParanoid" id="A0A420XML6"/>
<feature type="domain" description="DUF7586" evidence="2">
    <location>
        <begin position="352"/>
        <end position="433"/>
    </location>
</feature>
<dbReference type="InterPro" id="IPR001466">
    <property type="entry name" value="Beta-lactam-related"/>
</dbReference>
<evidence type="ECO:0000259" key="2">
    <source>
        <dbReference type="Pfam" id="PF24491"/>
    </source>
</evidence>
<dbReference type="InterPro" id="IPR056008">
    <property type="entry name" value="DUF7586"/>
</dbReference>